<evidence type="ECO:0000313" key="14">
    <source>
        <dbReference type="Proteomes" id="UP001153620"/>
    </source>
</evidence>
<dbReference type="GO" id="GO:0005777">
    <property type="term" value="C:peroxisome"/>
    <property type="evidence" value="ECO:0007669"/>
    <property type="project" value="TreeGrafter"/>
</dbReference>
<comment type="subcellular location">
    <subcellularLocation>
        <location evidence="1">Membrane</location>
        <topology evidence="1">Multi-pass membrane protein</topology>
    </subcellularLocation>
</comment>
<keyword evidence="14" id="KW-1185">Reference proteome</keyword>
<keyword evidence="5 10" id="KW-0521">NADP</keyword>
<accession>A0A9N9RPS9</accession>
<reference evidence="13" key="2">
    <citation type="submission" date="2022-10" db="EMBL/GenBank/DDBJ databases">
        <authorList>
            <consortium name="ENA_rothamsted_submissions"/>
            <consortium name="culmorum"/>
            <person name="King R."/>
        </authorList>
    </citation>
    <scope>NUCLEOTIDE SEQUENCE</scope>
</reference>
<evidence type="ECO:0000256" key="8">
    <source>
        <dbReference type="ARBA" id="ARBA00023136"/>
    </source>
</evidence>
<evidence type="ECO:0000259" key="11">
    <source>
        <dbReference type="Pfam" id="PF03015"/>
    </source>
</evidence>
<evidence type="ECO:0000256" key="5">
    <source>
        <dbReference type="ARBA" id="ARBA00022857"/>
    </source>
</evidence>
<evidence type="ECO:0000256" key="10">
    <source>
        <dbReference type="RuleBase" id="RU363097"/>
    </source>
</evidence>
<reference evidence="13" key="1">
    <citation type="submission" date="2022-01" db="EMBL/GenBank/DDBJ databases">
        <authorList>
            <person name="King R."/>
        </authorList>
    </citation>
    <scope>NUCLEOTIDE SEQUENCE</scope>
</reference>
<dbReference type="Pfam" id="PF07993">
    <property type="entry name" value="NAD_binding_4"/>
    <property type="match status" value="1"/>
</dbReference>
<dbReference type="PANTHER" id="PTHR11011:SF24">
    <property type="entry name" value="FATTY ACYL-COA REDUCTASE"/>
    <property type="match status" value="1"/>
</dbReference>
<dbReference type="CDD" id="cd05236">
    <property type="entry name" value="FAR-N_SDR_e"/>
    <property type="match status" value="1"/>
</dbReference>
<dbReference type="Pfam" id="PF03015">
    <property type="entry name" value="Sterile"/>
    <property type="match status" value="1"/>
</dbReference>
<feature type="transmembrane region" description="Helical" evidence="10">
    <location>
        <begin position="497"/>
        <end position="515"/>
    </location>
</feature>
<evidence type="ECO:0000313" key="13">
    <source>
        <dbReference type="EMBL" id="CAG9802502.1"/>
    </source>
</evidence>
<dbReference type="EMBL" id="OU895878">
    <property type="protein sequence ID" value="CAG9802502.1"/>
    <property type="molecule type" value="Genomic_DNA"/>
</dbReference>
<dbReference type="PANTHER" id="PTHR11011">
    <property type="entry name" value="MALE STERILITY PROTEIN 2-RELATED"/>
    <property type="match status" value="1"/>
</dbReference>
<keyword evidence="8 10" id="KW-0472">Membrane</keyword>
<evidence type="ECO:0000256" key="3">
    <source>
        <dbReference type="ARBA" id="ARBA00022516"/>
    </source>
</evidence>
<dbReference type="GO" id="GO:0102965">
    <property type="term" value="F:alcohol-forming long-chain fatty acyl-CoA reductase activity"/>
    <property type="evidence" value="ECO:0007669"/>
    <property type="project" value="UniProtKB-EC"/>
</dbReference>
<organism evidence="13 14">
    <name type="scientific">Chironomus riparius</name>
    <dbReference type="NCBI Taxonomy" id="315576"/>
    <lineage>
        <taxon>Eukaryota</taxon>
        <taxon>Metazoa</taxon>
        <taxon>Ecdysozoa</taxon>
        <taxon>Arthropoda</taxon>
        <taxon>Hexapoda</taxon>
        <taxon>Insecta</taxon>
        <taxon>Pterygota</taxon>
        <taxon>Neoptera</taxon>
        <taxon>Endopterygota</taxon>
        <taxon>Diptera</taxon>
        <taxon>Nematocera</taxon>
        <taxon>Chironomoidea</taxon>
        <taxon>Chironomidae</taxon>
        <taxon>Chironominae</taxon>
        <taxon>Chironomus</taxon>
    </lineage>
</organism>
<dbReference type="SUPFAM" id="SSF51735">
    <property type="entry name" value="NAD(P)-binding Rossmann-fold domains"/>
    <property type="match status" value="1"/>
</dbReference>
<dbReference type="GO" id="GO:0016020">
    <property type="term" value="C:membrane"/>
    <property type="evidence" value="ECO:0007669"/>
    <property type="project" value="UniProtKB-SubCell"/>
</dbReference>
<evidence type="ECO:0000256" key="1">
    <source>
        <dbReference type="ARBA" id="ARBA00004141"/>
    </source>
</evidence>
<evidence type="ECO:0000256" key="7">
    <source>
        <dbReference type="ARBA" id="ARBA00023098"/>
    </source>
</evidence>
<evidence type="ECO:0000256" key="2">
    <source>
        <dbReference type="ARBA" id="ARBA00005928"/>
    </source>
</evidence>
<dbReference type="InterPro" id="IPR036291">
    <property type="entry name" value="NAD(P)-bd_dom_sf"/>
</dbReference>
<gene>
    <name evidence="13" type="ORF">CHIRRI_LOCUS5409</name>
</gene>
<evidence type="ECO:0000259" key="12">
    <source>
        <dbReference type="Pfam" id="PF07993"/>
    </source>
</evidence>
<dbReference type="FunFam" id="3.40.50.720:FF:000143">
    <property type="entry name" value="Fatty acyl-CoA reductase"/>
    <property type="match status" value="1"/>
</dbReference>
<dbReference type="InterPro" id="IPR026055">
    <property type="entry name" value="FAR"/>
</dbReference>
<dbReference type="OrthoDB" id="429813at2759"/>
<dbReference type="GO" id="GO:0035336">
    <property type="term" value="P:long-chain fatty-acyl-CoA metabolic process"/>
    <property type="evidence" value="ECO:0007669"/>
    <property type="project" value="TreeGrafter"/>
</dbReference>
<evidence type="ECO:0000256" key="9">
    <source>
        <dbReference type="ARBA" id="ARBA00052530"/>
    </source>
</evidence>
<dbReference type="AlphaFoldDB" id="A0A9N9RPS9"/>
<keyword evidence="6 10" id="KW-1133">Transmembrane helix</keyword>
<comment type="catalytic activity">
    <reaction evidence="9 10">
        <text>a long-chain fatty acyl-CoA + 2 NADPH + 2 H(+) = a long-chain primary fatty alcohol + 2 NADP(+) + CoA</text>
        <dbReference type="Rhea" id="RHEA:52716"/>
        <dbReference type="ChEBI" id="CHEBI:15378"/>
        <dbReference type="ChEBI" id="CHEBI:57287"/>
        <dbReference type="ChEBI" id="CHEBI:57783"/>
        <dbReference type="ChEBI" id="CHEBI:58349"/>
        <dbReference type="ChEBI" id="CHEBI:77396"/>
        <dbReference type="ChEBI" id="CHEBI:83139"/>
        <dbReference type="EC" id="1.2.1.84"/>
    </reaction>
</comment>
<comment type="similarity">
    <text evidence="2 10">Belongs to the fatty acyl-CoA reductase family.</text>
</comment>
<keyword evidence="10" id="KW-0560">Oxidoreductase</keyword>
<evidence type="ECO:0000256" key="4">
    <source>
        <dbReference type="ARBA" id="ARBA00022692"/>
    </source>
</evidence>
<comment type="function">
    <text evidence="10">Catalyzes the reduction of fatty acyl-CoA to fatty alcohols.</text>
</comment>
<evidence type="ECO:0000256" key="6">
    <source>
        <dbReference type="ARBA" id="ARBA00022989"/>
    </source>
</evidence>
<dbReference type="Proteomes" id="UP001153620">
    <property type="component" value="Chromosome 2"/>
</dbReference>
<feature type="domain" description="Fatty acyl-CoA reductase C-terminal" evidence="11">
    <location>
        <begin position="387"/>
        <end position="479"/>
    </location>
</feature>
<sequence>MKFPNGNFHQFVYHDQMIKNLLKKDEALLHIPTIPEFFAGQEIFITGGTGFVGKVLIEKLLRSCPDTKKIYILLRSKKGQSVDERLTSLCDQVVFDALKVFNPNFKNKIIAVEGDVTELGLGLSEEDKSLMKNVSIIYHSAASVRFDDTLKEAVMMNTRGTRELMEFATTLRNVKCVMHVSTTYNNLGVGSVKEEIYPPIADWKKTIEVCEKMDSDIVNHLTKRYINLMPNTYVFSKNLAEHVSFHYKDRIPIIIFRPSIIFSAWEEPFCGYVDNFNGPMGILLASHIGISKTMRCNPNVVLDMCPVDACVKAMIISTWKRAHEQPSDIPVINAATSKMINVTLKQLLDIGISSTCEEFPMGELSVLPPSGGVTLCPTMNFIRMFFYQLIPSIIIDTILEIKGQRPRLMKIQRKIYEANKALAYFTNNNFDFQNDKFIKLSSYLRPEDLKAFENTSYYRGSLITYTRFVLYGFRRYLMNLKDSDLEKDRRKARKLKTAATIFKYFVYFCLFYLIMSKTDIVKKFVGF</sequence>
<dbReference type="CDD" id="cd09071">
    <property type="entry name" value="FAR_C"/>
    <property type="match status" value="1"/>
</dbReference>
<keyword evidence="4 10" id="KW-0812">Transmembrane</keyword>
<protein>
    <recommendedName>
        <fullName evidence="10">Fatty acyl-CoA reductase</fullName>
        <ecNumber evidence="10">1.2.1.84</ecNumber>
    </recommendedName>
</protein>
<proteinExistence type="inferred from homology"/>
<keyword evidence="7 10" id="KW-0443">Lipid metabolism</keyword>
<dbReference type="InterPro" id="IPR013120">
    <property type="entry name" value="FAR_NAD-bd"/>
</dbReference>
<keyword evidence="3 10" id="KW-0444">Lipid biosynthesis</keyword>
<feature type="domain" description="Thioester reductase (TE)" evidence="12">
    <location>
        <begin position="45"/>
        <end position="314"/>
    </location>
</feature>
<dbReference type="EC" id="1.2.1.84" evidence="10"/>
<dbReference type="InterPro" id="IPR033640">
    <property type="entry name" value="FAR_C"/>
</dbReference>
<dbReference type="Gene3D" id="3.40.50.720">
    <property type="entry name" value="NAD(P)-binding Rossmann-like Domain"/>
    <property type="match status" value="1"/>
</dbReference>
<dbReference type="GO" id="GO:0080019">
    <property type="term" value="F:alcohol-forming very long-chain fatty acyl-CoA reductase activity"/>
    <property type="evidence" value="ECO:0007669"/>
    <property type="project" value="InterPro"/>
</dbReference>
<name>A0A9N9RPS9_9DIPT</name>